<dbReference type="EMBL" id="JAPDDS010000005">
    <property type="protein sequence ID" value="MCW1885245.1"/>
    <property type="molecule type" value="Genomic_DNA"/>
</dbReference>
<evidence type="ECO:0000313" key="2">
    <source>
        <dbReference type="EMBL" id="MCW1885245.1"/>
    </source>
</evidence>
<sequence length="164" mass="19312">MPSFDSAAISKLIIWMVAVTWPIGLLAAWIWRRRWLERYERQGEATSEEILDELEKAWATRRTLLIRTSTEYLPFVFERIREIVDSGFEDKQMLSLLERIDYHPPNEERQAVFPVEVKGRTVDLHLKWARDEGDRIRLRVTAAPAIIRALREQKKKIPKAAITD</sequence>
<keyword evidence="1" id="KW-1133">Transmembrane helix</keyword>
<accession>A0ABT3FNV2</accession>
<protein>
    <recommendedName>
        <fullName evidence="4">DUF4381 domain-containing protein</fullName>
    </recommendedName>
</protein>
<comment type="caution">
    <text evidence="2">The sequence shown here is derived from an EMBL/GenBank/DDBJ whole genome shotgun (WGS) entry which is preliminary data.</text>
</comment>
<gene>
    <name evidence="2" type="ORF">OKA04_10940</name>
</gene>
<keyword evidence="3" id="KW-1185">Reference proteome</keyword>
<evidence type="ECO:0008006" key="4">
    <source>
        <dbReference type="Google" id="ProtNLM"/>
    </source>
</evidence>
<reference evidence="2 3" key="1">
    <citation type="submission" date="2022-10" db="EMBL/GenBank/DDBJ databases">
        <title>Luteolibacter flavescens strain MCCC 1K03193, whole genome shotgun sequencing project.</title>
        <authorList>
            <person name="Zhao G."/>
            <person name="Shen L."/>
        </authorList>
    </citation>
    <scope>NUCLEOTIDE SEQUENCE [LARGE SCALE GENOMIC DNA]</scope>
    <source>
        <strain evidence="2 3">MCCC 1K03193</strain>
    </source>
</reference>
<feature type="transmembrane region" description="Helical" evidence="1">
    <location>
        <begin position="12"/>
        <end position="31"/>
    </location>
</feature>
<keyword evidence="1" id="KW-0812">Transmembrane</keyword>
<keyword evidence="1" id="KW-0472">Membrane</keyword>
<organism evidence="2 3">
    <name type="scientific">Luteolibacter flavescens</name>
    <dbReference type="NCBI Taxonomy" id="1859460"/>
    <lineage>
        <taxon>Bacteria</taxon>
        <taxon>Pseudomonadati</taxon>
        <taxon>Verrucomicrobiota</taxon>
        <taxon>Verrucomicrobiia</taxon>
        <taxon>Verrucomicrobiales</taxon>
        <taxon>Verrucomicrobiaceae</taxon>
        <taxon>Luteolibacter</taxon>
    </lineage>
</organism>
<name>A0ABT3FNV2_9BACT</name>
<proteinExistence type="predicted"/>
<dbReference type="Proteomes" id="UP001207930">
    <property type="component" value="Unassembled WGS sequence"/>
</dbReference>
<evidence type="ECO:0000256" key="1">
    <source>
        <dbReference type="SAM" id="Phobius"/>
    </source>
</evidence>
<dbReference type="RefSeq" id="WP_264501202.1">
    <property type="nucleotide sequence ID" value="NZ_JAPDDS010000005.1"/>
</dbReference>
<evidence type="ECO:0000313" key="3">
    <source>
        <dbReference type="Proteomes" id="UP001207930"/>
    </source>
</evidence>